<feature type="chain" id="PRO_5043630771" evidence="1">
    <location>
        <begin position="24"/>
        <end position="211"/>
    </location>
</feature>
<reference evidence="2" key="1">
    <citation type="journal article" date="2022" name="bioRxiv">
        <title>Sequencing and chromosome-scale assembly of the giantPleurodeles waltlgenome.</title>
        <authorList>
            <person name="Brown T."/>
            <person name="Elewa A."/>
            <person name="Iarovenko S."/>
            <person name="Subramanian E."/>
            <person name="Araus A.J."/>
            <person name="Petzold A."/>
            <person name="Susuki M."/>
            <person name="Suzuki K.-i.T."/>
            <person name="Hayashi T."/>
            <person name="Toyoda A."/>
            <person name="Oliveira C."/>
            <person name="Osipova E."/>
            <person name="Leigh N.D."/>
            <person name="Simon A."/>
            <person name="Yun M.H."/>
        </authorList>
    </citation>
    <scope>NUCLEOTIDE SEQUENCE</scope>
    <source>
        <strain evidence="2">20211129_DDA</strain>
        <tissue evidence="2">Liver</tissue>
    </source>
</reference>
<name>A0AAV7NUG4_PLEWA</name>
<feature type="signal peptide" evidence="1">
    <location>
        <begin position="1"/>
        <end position="23"/>
    </location>
</feature>
<keyword evidence="3" id="KW-1185">Reference proteome</keyword>
<evidence type="ECO:0000256" key="1">
    <source>
        <dbReference type="SAM" id="SignalP"/>
    </source>
</evidence>
<dbReference type="Proteomes" id="UP001066276">
    <property type="component" value="Chromosome 8"/>
</dbReference>
<dbReference type="AlphaFoldDB" id="A0AAV7NUG4"/>
<evidence type="ECO:0000313" key="2">
    <source>
        <dbReference type="EMBL" id="KAJ1119081.1"/>
    </source>
</evidence>
<sequence length="211" mass="23384">MATISPGWCLAPTYSLLIAATAAHHMVSSEHLSFYLLIPLLQDTPPTSLPPCIGGMLLSAFPIGCLSLACRPSTQLLLQQLHHQHSPTSKKLLLAYIPFTIMGLGTPNRRISPLNNPGCPVTSSHFQRRRRPHLDGVMAPLDSETFIMAGLQARFNSVDAHFDTHTRKMDRMGDDLDFQAVILDGTKRRIPQIEADTTKMSKHLEKVEKLL</sequence>
<keyword evidence="1" id="KW-0732">Signal</keyword>
<evidence type="ECO:0000313" key="3">
    <source>
        <dbReference type="Proteomes" id="UP001066276"/>
    </source>
</evidence>
<organism evidence="2 3">
    <name type="scientific">Pleurodeles waltl</name>
    <name type="common">Iberian ribbed newt</name>
    <dbReference type="NCBI Taxonomy" id="8319"/>
    <lineage>
        <taxon>Eukaryota</taxon>
        <taxon>Metazoa</taxon>
        <taxon>Chordata</taxon>
        <taxon>Craniata</taxon>
        <taxon>Vertebrata</taxon>
        <taxon>Euteleostomi</taxon>
        <taxon>Amphibia</taxon>
        <taxon>Batrachia</taxon>
        <taxon>Caudata</taxon>
        <taxon>Salamandroidea</taxon>
        <taxon>Salamandridae</taxon>
        <taxon>Pleurodelinae</taxon>
        <taxon>Pleurodeles</taxon>
    </lineage>
</organism>
<comment type="caution">
    <text evidence="2">The sequence shown here is derived from an EMBL/GenBank/DDBJ whole genome shotgun (WGS) entry which is preliminary data.</text>
</comment>
<accession>A0AAV7NUG4</accession>
<proteinExistence type="predicted"/>
<protein>
    <submittedName>
        <fullName evidence="2">Uncharacterized protein</fullName>
    </submittedName>
</protein>
<gene>
    <name evidence="2" type="ORF">NDU88_007267</name>
</gene>
<dbReference type="EMBL" id="JANPWB010000012">
    <property type="protein sequence ID" value="KAJ1119081.1"/>
    <property type="molecule type" value="Genomic_DNA"/>
</dbReference>